<dbReference type="Proteomes" id="UP000325438">
    <property type="component" value="Unassembled WGS sequence"/>
</dbReference>
<keyword evidence="1" id="KW-0812">Transmembrane</keyword>
<sequence length="151" mass="16109">MSATTYFIIGAAIVVAVIIAALMRATAARKSKRPSDDIAEPIDEPVTVPAAHITPEMSISNITLDPEPAASPPLSETSANVEVWNQTDFQVFVTQQGIRATLPAQGRAQMDSRFPLTVIPATSDNTWHSVSLQGTGTGGERQCLIVHSLEK</sequence>
<dbReference type="EMBL" id="VUBA01000072">
    <property type="protein sequence ID" value="MPQ84856.1"/>
    <property type="molecule type" value="Genomic_DNA"/>
</dbReference>
<dbReference type="RefSeq" id="WP_152749585.1">
    <property type="nucleotide sequence ID" value="NZ_VUBA01000072.1"/>
</dbReference>
<organism evidence="2 3">
    <name type="scientific">Pseudomonas kitaguniensis</name>
    <dbReference type="NCBI Taxonomy" id="2607908"/>
    <lineage>
        <taxon>Bacteria</taxon>
        <taxon>Pseudomonadati</taxon>
        <taxon>Pseudomonadota</taxon>
        <taxon>Gammaproteobacteria</taxon>
        <taxon>Pseudomonadales</taxon>
        <taxon>Pseudomonadaceae</taxon>
        <taxon>Pseudomonas</taxon>
    </lineage>
</organism>
<protein>
    <submittedName>
        <fullName evidence="2">Uncharacterized protein</fullName>
    </submittedName>
</protein>
<comment type="caution">
    <text evidence="2">The sequence shown here is derived from an EMBL/GenBank/DDBJ whole genome shotgun (WGS) entry which is preliminary data.</text>
</comment>
<evidence type="ECO:0000256" key="1">
    <source>
        <dbReference type="SAM" id="Phobius"/>
    </source>
</evidence>
<feature type="transmembrane region" description="Helical" evidence="1">
    <location>
        <begin position="6"/>
        <end position="23"/>
    </location>
</feature>
<evidence type="ECO:0000313" key="3">
    <source>
        <dbReference type="Proteomes" id="UP000325438"/>
    </source>
</evidence>
<gene>
    <name evidence="2" type="ORF">F0170_13225</name>
</gene>
<keyword evidence="1" id="KW-1133">Transmembrane helix</keyword>
<reference evidence="2 3" key="1">
    <citation type="submission" date="2019-09" db="EMBL/GenBank/DDBJ databases">
        <title>The draft genomes of Allium pathogen Pseudomonas sp.</title>
        <authorList>
            <person name="Fujikawa T."/>
            <person name="Sawada H."/>
        </authorList>
    </citation>
    <scope>NUCLEOTIDE SEQUENCE [LARGE SCALE GENOMIC DNA]</scope>
    <source>
        <strain evidence="2 3">MAFF 730085</strain>
    </source>
</reference>
<name>A0A5N7JU60_9PSED</name>
<proteinExistence type="predicted"/>
<accession>A0A5N7JU60</accession>
<dbReference type="AlphaFoldDB" id="A0A5N7JU60"/>
<evidence type="ECO:0000313" key="2">
    <source>
        <dbReference type="EMBL" id="MPQ84856.1"/>
    </source>
</evidence>
<keyword evidence="1" id="KW-0472">Membrane</keyword>